<dbReference type="PANTHER" id="PTHR11695:SF294">
    <property type="entry name" value="RETICULON-4-INTERACTING PROTEIN 1, MITOCHONDRIAL"/>
    <property type="match status" value="1"/>
</dbReference>
<dbReference type="InterPro" id="IPR036291">
    <property type="entry name" value="NAD(P)-bd_dom_sf"/>
</dbReference>
<dbReference type="Pfam" id="PF08240">
    <property type="entry name" value="ADH_N"/>
    <property type="match status" value="1"/>
</dbReference>
<dbReference type="GO" id="GO:0016491">
    <property type="term" value="F:oxidoreductase activity"/>
    <property type="evidence" value="ECO:0007669"/>
    <property type="project" value="InterPro"/>
</dbReference>
<dbReference type="Proteomes" id="UP000076842">
    <property type="component" value="Unassembled WGS sequence"/>
</dbReference>
<dbReference type="InterPro" id="IPR011032">
    <property type="entry name" value="GroES-like_sf"/>
</dbReference>
<dbReference type="Gene3D" id="3.90.180.10">
    <property type="entry name" value="Medium-chain alcohol dehydrogenases, catalytic domain"/>
    <property type="match status" value="1"/>
</dbReference>
<sequence length="293" mass="31686">DILVHLHGCALNPIDTKARAGAFPAEAVLGFDGAGIVLAAGTRALFNPGDKVMYSGVLGRSGTNAQYGVVDSRIAGLVPDGWAWADAAGLPLVGITAWEMLEGKFRLTPWPENELDETIVIINGAGGVGSIATQLAKNVFRLKNVVVTASRRESVSWAEANGATLVIDHREDIASQLEQHNLAPAYAFICHSTSRYLPALCRVMQPWGHIGSIVEEPDAPLAFGSMDAFGRALTFSWEFMFARPMRGWRVEEQGRILGKLKRAAERGELRSTARERKVLSAMALREAHALLES</sequence>
<dbReference type="STRING" id="1353952.A0A165JDF5"/>
<evidence type="ECO:0000313" key="3">
    <source>
        <dbReference type="Proteomes" id="UP000076842"/>
    </source>
</evidence>
<dbReference type="Gene3D" id="3.40.50.720">
    <property type="entry name" value="NAD(P)-binding Rossmann-like Domain"/>
    <property type="match status" value="1"/>
</dbReference>
<dbReference type="PANTHER" id="PTHR11695">
    <property type="entry name" value="ALCOHOL DEHYDROGENASE RELATED"/>
    <property type="match status" value="1"/>
</dbReference>
<dbReference type="InterPro" id="IPR013154">
    <property type="entry name" value="ADH-like_N"/>
</dbReference>
<dbReference type="InParanoid" id="A0A165JDF5"/>
<evidence type="ECO:0000259" key="1">
    <source>
        <dbReference type="SMART" id="SM00829"/>
    </source>
</evidence>
<dbReference type="SUPFAM" id="SSF50129">
    <property type="entry name" value="GroES-like"/>
    <property type="match status" value="1"/>
</dbReference>
<feature type="non-terminal residue" evidence="2">
    <location>
        <position position="293"/>
    </location>
</feature>
<reference evidence="2 3" key="1">
    <citation type="journal article" date="2016" name="Mol. Biol. Evol.">
        <title>Comparative Genomics of Early-Diverging Mushroom-Forming Fungi Provides Insights into the Origins of Lignocellulose Decay Capabilities.</title>
        <authorList>
            <person name="Nagy L.G."/>
            <person name="Riley R."/>
            <person name="Tritt A."/>
            <person name="Adam C."/>
            <person name="Daum C."/>
            <person name="Floudas D."/>
            <person name="Sun H."/>
            <person name="Yadav J.S."/>
            <person name="Pangilinan J."/>
            <person name="Larsson K.H."/>
            <person name="Matsuura K."/>
            <person name="Barry K."/>
            <person name="Labutti K."/>
            <person name="Kuo R."/>
            <person name="Ohm R.A."/>
            <person name="Bhattacharya S.S."/>
            <person name="Shirouzu T."/>
            <person name="Yoshinaga Y."/>
            <person name="Martin F.M."/>
            <person name="Grigoriev I.V."/>
            <person name="Hibbett D.S."/>
        </authorList>
    </citation>
    <scope>NUCLEOTIDE SEQUENCE [LARGE SCALE GENOMIC DNA]</scope>
    <source>
        <strain evidence="2 3">HHB12733</strain>
    </source>
</reference>
<protein>
    <submittedName>
        <fullName evidence="2">GroES-like protein</fullName>
    </submittedName>
</protein>
<gene>
    <name evidence="2" type="ORF">CALCODRAFT_406777</name>
</gene>
<dbReference type="OrthoDB" id="203908at2759"/>
<dbReference type="EMBL" id="KV423921">
    <property type="protein sequence ID" value="KZT61698.1"/>
    <property type="molecule type" value="Genomic_DNA"/>
</dbReference>
<feature type="domain" description="Enoyl reductase (ER)" evidence="1">
    <location>
        <begin position="2"/>
        <end position="291"/>
    </location>
</feature>
<name>A0A165JDF5_9BASI</name>
<dbReference type="SMART" id="SM00829">
    <property type="entry name" value="PKS_ER"/>
    <property type="match status" value="1"/>
</dbReference>
<dbReference type="InterPro" id="IPR020843">
    <property type="entry name" value="ER"/>
</dbReference>
<feature type="non-terminal residue" evidence="2">
    <location>
        <position position="1"/>
    </location>
</feature>
<keyword evidence="3" id="KW-1185">Reference proteome</keyword>
<dbReference type="SUPFAM" id="SSF51735">
    <property type="entry name" value="NAD(P)-binding Rossmann-fold domains"/>
    <property type="match status" value="1"/>
</dbReference>
<dbReference type="InterPro" id="IPR050700">
    <property type="entry name" value="YIM1/Zinc_Alcohol_DH_Fams"/>
</dbReference>
<dbReference type="Pfam" id="PF00107">
    <property type="entry name" value="ADH_zinc_N"/>
    <property type="match status" value="1"/>
</dbReference>
<organism evidence="2 3">
    <name type="scientific">Calocera cornea HHB12733</name>
    <dbReference type="NCBI Taxonomy" id="1353952"/>
    <lineage>
        <taxon>Eukaryota</taxon>
        <taxon>Fungi</taxon>
        <taxon>Dikarya</taxon>
        <taxon>Basidiomycota</taxon>
        <taxon>Agaricomycotina</taxon>
        <taxon>Dacrymycetes</taxon>
        <taxon>Dacrymycetales</taxon>
        <taxon>Dacrymycetaceae</taxon>
        <taxon>Calocera</taxon>
    </lineage>
</organism>
<proteinExistence type="predicted"/>
<accession>A0A165JDF5</accession>
<evidence type="ECO:0000313" key="2">
    <source>
        <dbReference type="EMBL" id="KZT61698.1"/>
    </source>
</evidence>
<dbReference type="InterPro" id="IPR013149">
    <property type="entry name" value="ADH-like_C"/>
</dbReference>
<dbReference type="AlphaFoldDB" id="A0A165JDF5"/>